<dbReference type="Pfam" id="PF00171">
    <property type="entry name" value="Aldedh"/>
    <property type="match status" value="1"/>
</dbReference>
<dbReference type="Proteomes" id="UP000282971">
    <property type="component" value="Unassembled WGS sequence"/>
</dbReference>
<dbReference type="AlphaFoldDB" id="A0A437M5T7"/>
<dbReference type="FunFam" id="3.40.605.10:FF:000001">
    <property type="entry name" value="Aldehyde dehydrogenase 1"/>
    <property type="match status" value="1"/>
</dbReference>
<dbReference type="InterPro" id="IPR016162">
    <property type="entry name" value="Ald_DH_N"/>
</dbReference>
<evidence type="ECO:0000256" key="2">
    <source>
        <dbReference type="PROSITE-ProRule" id="PRU10007"/>
    </source>
</evidence>
<keyword evidence="1 3" id="KW-0560">Oxidoreductase</keyword>
<organism evidence="5 6">
    <name type="scientific">Sphingomonas crocodyli</name>
    <dbReference type="NCBI Taxonomy" id="1979270"/>
    <lineage>
        <taxon>Bacteria</taxon>
        <taxon>Pseudomonadati</taxon>
        <taxon>Pseudomonadota</taxon>
        <taxon>Alphaproteobacteria</taxon>
        <taxon>Sphingomonadales</taxon>
        <taxon>Sphingomonadaceae</taxon>
        <taxon>Sphingomonas</taxon>
    </lineage>
</organism>
<dbReference type="InterPro" id="IPR015590">
    <property type="entry name" value="Aldehyde_DH_dom"/>
</dbReference>
<comment type="similarity">
    <text evidence="3">Belongs to the aldehyde dehydrogenase family.</text>
</comment>
<evidence type="ECO:0000313" key="5">
    <source>
        <dbReference type="EMBL" id="RVT92915.1"/>
    </source>
</evidence>
<protein>
    <submittedName>
        <fullName evidence="5">Aldehyde dehydrogenase</fullName>
    </submittedName>
</protein>
<dbReference type="GO" id="GO:0004030">
    <property type="term" value="F:aldehyde dehydrogenase [NAD(P)+] activity"/>
    <property type="evidence" value="ECO:0007669"/>
    <property type="project" value="UniProtKB-ARBA"/>
</dbReference>
<evidence type="ECO:0000313" key="6">
    <source>
        <dbReference type="Proteomes" id="UP000282971"/>
    </source>
</evidence>
<evidence type="ECO:0000256" key="3">
    <source>
        <dbReference type="RuleBase" id="RU003345"/>
    </source>
</evidence>
<dbReference type="Gene3D" id="3.40.605.10">
    <property type="entry name" value="Aldehyde Dehydrogenase, Chain A, domain 1"/>
    <property type="match status" value="1"/>
</dbReference>
<dbReference type="EMBL" id="SACN01000001">
    <property type="protein sequence ID" value="RVT92915.1"/>
    <property type="molecule type" value="Genomic_DNA"/>
</dbReference>
<evidence type="ECO:0000256" key="1">
    <source>
        <dbReference type="ARBA" id="ARBA00023002"/>
    </source>
</evidence>
<dbReference type="InterPro" id="IPR029510">
    <property type="entry name" value="Ald_DH_CS_GLU"/>
</dbReference>
<dbReference type="OrthoDB" id="9802947at2"/>
<gene>
    <name evidence="5" type="ORF">EOD43_03120</name>
</gene>
<accession>A0A437M5T7</accession>
<comment type="caution">
    <text evidence="5">The sequence shown here is derived from an EMBL/GenBank/DDBJ whole genome shotgun (WGS) entry which is preliminary data.</text>
</comment>
<dbReference type="RefSeq" id="WP_127741007.1">
    <property type="nucleotide sequence ID" value="NZ_SACN01000001.1"/>
</dbReference>
<name>A0A437M5T7_9SPHN</name>
<dbReference type="InterPro" id="IPR016161">
    <property type="entry name" value="Ald_DH/histidinol_DH"/>
</dbReference>
<dbReference type="PANTHER" id="PTHR11699">
    <property type="entry name" value="ALDEHYDE DEHYDROGENASE-RELATED"/>
    <property type="match status" value="1"/>
</dbReference>
<dbReference type="Gene3D" id="3.40.309.10">
    <property type="entry name" value="Aldehyde Dehydrogenase, Chain A, domain 2"/>
    <property type="match status" value="1"/>
</dbReference>
<proteinExistence type="inferred from homology"/>
<feature type="active site" evidence="2">
    <location>
        <position position="261"/>
    </location>
</feature>
<sequence length="493" mass="52387">MSSLDFLPHEIRIPSGHFIGGKAVGATNEDIQVLRPSDGLPLGWLPAGDEAVVAQAVDAASDGLKASGWATVAPRERGRVIRRWADLLEANIVPLAQLEALGSTRPVTEAFNGDVRSTIEAIRFFGEYADKLGGDIAATRSKSLGFVASEPYGIVGAIAPWNFPLSMMSWKIGPALAAGNAVVLKPSELTPFSTVRVAELAIEAGMPAGILNIVHGYGQDAGSAIVRHPDIAKVSFTGSTRTGAAIMSEIAATGIKPMTLELGGKSPQLVFEHVDDIRHTADCIVRGFCGNAGQACIAGSRLIVHERIAEPLIDAIIEMIDRLAPGLTWASDTKFSPIISRKQADRIDAIVQQSLSKGAEVRHGGGFFADTGEGAYYRPTLLHRLEAENPALIEEIFGPVLTIQTFRDEEEGIALAAHPIYGLAAGVHTSNLSQAMRAMRGIAAGTVWINRFIRSGDMVIPTGGYGQSGFGKDLGRQAFEGNLRHKSVLIDFD</sequence>
<evidence type="ECO:0000259" key="4">
    <source>
        <dbReference type="Pfam" id="PF00171"/>
    </source>
</evidence>
<dbReference type="SUPFAM" id="SSF53720">
    <property type="entry name" value="ALDH-like"/>
    <property type="match status" value="1"/>
</dbReference>
<reference evidence="5 6" key="1">
    <citation type="submission" date="2019-01" db="EMBL/GenBank/DDBJ databases">
        <authorList>
            <person name="Chen W.-M."/>
        </authorList>
    </citation>
    <scope>NUCLEOTIDE SEQUENCE [LARGE SCALE GENOMIC DNA]</scope>
    <source>
        <strain evidence="5 6">CCP-7</strain>
    </source>
</reference>
<dbReference type="InterPro" id="IPR016163">
    <property type="entry name" value="Ald_DH_C"/>
</dbReference>
<dbReference type="PROSITE" id="PS00687">
    <property type="entry name" value="ALDEHYDE_DEHYDR_GLU"/>
    <property type="match status" value="1"/>
</dbReference>
<keyword evidence="6" id="KW-1185">Reference proteome</keyword>
<feature type="domain" description="Aldehyde dehydrogenase" evidence="4">
    <location>
        <begin position="27"/>
        <end position="488"/>
    </location>
</feature>